<accession>A0A5S9M2W9</accession>
<evidence type="ECO:0000313" key="1">
    <source>
        <dbReference type="EMBL" id="BBP87082.1"/>
    </source>
</evidence>
<protein>
    <submittedName>
        <fullName evidence="1">Uncharacterized protein</fullName>
    </submittedName>
</protein>
<sequence length="96" mass="10937">MLYPDQEEVYSGVHDPSCETEIYVLSEAHQLMPVGFPGDIFIGAKDIKALCGELADWMETHKIPHPFKHQTGEYLYPGGDVGVWTEENKIQILDWM</sequence>
<organism evidence="1 2">
    <name type="scientific">Bacillus safensis</name>
    <dbReference type="NCBI Taxonomy" id="561879"/>
    <lineage>
        <taxon>Bacteria</taxon>
        <taxon>Bacillati</taxon>
        <taxon>Bacillota</taxon>
        <taxon>Bacilli</taxon>
        <taxon>Bacillales</taxon>
        <taxon>Bacillaceae</taxon>
        <taxon>Bacillus</taxon>
    </lineage>
</organism>
<gene>
    <name evidence="1" type="ORF">BsIDN1_07000</name>
</gene>
<dbReference type="Proteomes" id="UP000464658">
    <property type="component" value="Chromosome"/>
</dbReference>
<proteinExistence type="predicted"/>
<dbReference type="Gene3D" id="2.30.38.10">
    <property type="entry name" value="Luciferase, Domain 3"/>
    <property type="match status" value="1"/>
</dbReference>
<dbReference type="AlphaFoldDB" id="A0A5S9M2W9"/>
<reference evidence="1 2" key="1">
    <citation type="submission" date="2019-12" db="EMBL/GenBank/DDBJ databases">
        <title>Full genome sequence of a Bacillus safensis strain isolated from commercially available natto in Indonesia.</title>
        <authorList>
            <person name="Yoshida M."/>
            <person name="Uomi M."/>
            <person name="Waturangi D."/>
            <person name="Ekaputri J.J."/>
            <person name="Setiamarga D.H.E."/>
        </authorList>
    </citation>
    <scope>NUCLEOTIDE SEQUENCE [LARGE SCALE GENOMIC DNA]</scope>
    <source>
        <strain evidence="1 2">IDN1</strain>
    </source>
</reference>
<dbReference type="EMBL" id="AP021906">
    <property type="protein sequence ID" value="BBP87082.1"/>
    <property type="molecule type" value="Genomic_DNA"/>
</dbReference>
<evidence type="ECO:0000313" key="2">
    <source>
        <dbReference type="Proteomes" id="UP000464658"/>
    </source>
</evidence>
<name>A0A5S9M2W9_BACIA</name>